<evidence type="ECO:0000313" key="2">
    <source>
        <dbReference type="EMBL" id="PIN00618.1"/>
    </source>
</evidence>
<protein>
    <recommendedName>
        <fullName evidence="4">Retrotransposon Copia-like N-terminal domain-containing protein</fullName>
    </recommendedName>
</protein>
<proteinExistence type="predicted"/>
<comment type="caution">
    <text evidence="2">The sequence shown here is derived from an EMBL/GenBank/DDBJ whole genome shotgun (WGS) entry which is preliminary data.</text>
</comment>
<dbReference type="Proteomes" id="UP000231279">
    <property type="component" value="Unassembled WGS sequence"/>
</dbReference>
<gene>
    <name evidence="2" type="ORF">CDL12_26879</name>
</gene>
<organism evidence="2 3">
    <name type="scientific">Handroanthus impetiginosus</name>
    <dbReference type="NCBI Taxonomy" id="429701"/>
    <lineage>
        <taxon>Eukaryota</taxon>
        <taxon>Viridiplantae</taxon>
        <taxon>Streptophyta</taxon>
        <taxon>Embryophyta</taxon>
        <taxon>Tracheophyta</taxon>
        <taxon>Spermatophyta</taxon>
        <taxon>Magnoliopsida</taxon>
        <taxon>eudicotyledons</taxon>
        <taxon>Gunneridae</taxon>
        <taxon>Pentapetalae</taxon>
        <taxon>asterids</taxon>
        <taxon>lamiids</taxon>
        <taxon>Lamiales</taxon>
        <taxon>Bignoniaceae</taxon>
        <taxon>Crescentiina</taxon>
        <taxon>Tabebuia alliance</taxon>
        <taxon>Handroanthus</taxon>
    </lineage>
</organism>
<evidence type="ECO:0000256" key="1">
    <source>
        <dbReference type="SAM" id="MobiDB-lite"/>
    </source>
</evidence>
<dbReference type="EMBL" id="NKXS01006862">
    <property type="protein sequence ID" value="PIN00618.1"/>
    <property type="molecule type" value="Genomic_DNA"/>
</dbReference>
<sequence length="204" mass="23654">MTKNLLFVILEVNKLTSLNYSNWFRNLKIVLDSDKRTYVLTQSPPDILLDDAKEDMREIVNCWREDDVQTRCLILASMSSEFQKSHKNMKHASEIYMHLEELYSAQTRYEHYNTSKELFRARMVEKSSVHEHNLILQSLPISFEQFVMNFNMSKLDVTVNELVNMLVTVESTIKKNKTVLVTSTSKAHKGGTGKKKKKSSSKGK</sequence>
<dbReference type="OrthoDB" id="912845at2759"/>
<reference evidence="3" key="1">
    <citation type="journal article" date="2018" name="Gigascience">
        <title>Genome assembly of the Pink Ipe (Handroanthus impetiginosus, Bignoniaceae), a highly valued, ecologically keystone Neotropical timber forest tree.</title>
        <authorList>
            <person name="Silva-Junior O.B."/>
            <person name="Grattapaglia D."/>
            <person name="Novaes E."/>
            <person name="Collevatti R.G."/>
        </authorList>
    </citation>
    <scope>NUCLEOTIDE SEQUENCE [LARGE SCALE GENOMIC DNA]</scope>
    <source>
        <strain evidence="3">cv. UFG-1</strain>
    </source>
</reference>
<evidence type="ECO:0008006" key="4">
    <source>
        <dbReference type="Google" id="ProtNLM"/>
    </source>
</evidence>
<keyword evidence="3" id="KW-1185">Reference proteome</keyword>
<feature type="compositionally biased region" description="Basic residues" evidence="1">
    <location>
        <begin position="186"/>
        <end position="204"/>
    </location>
</feature>
<evidence type="ECO:0000313" key="3">
    <source>
        <dbReference type="Proteomes" id="UP000231279"/>
    </source>
</evidence>
<dbReference type="STRING" id="429701.A0A2G9G5N2"/>
<dbReference type="Pfam" id="PF14223">
    <property type="entry name" value="Retrotran_gag_2"/>
    <property type="match status" value="1"/>
</dbReference>
<name>A0A2G9G5N2_9LAMI</name>
<dbReference type="AlphaFoldDB" id="A0A2G9G5N2"/>
<accession>A0A2G9G5N2</accession>
<feature type="region of interest" description="Disordered" evidence="1">
    <location>
        <begin position="182"/>
        <end position="204"/>
    </location>
</feature>